<dbReference type="InterPro" id="IPR002100">
    <property type="entry name" value="TF_MADSbox"/>
</dbReference>
<dbReference type="GO" id="GO:0000981">
    <property type="term" value="F:DNA-binding transcription factor activity, RNA polymerase II-specific"/>
    <property type="evidence" value="ECO:0000318"/>
    <property type="project" value="GO_Central"/>
</dbReference>
<evidence type="ECO:0000256" key="4">
    <source>
        <dbReference type="ARBA" id="ARBA00023163"/>
    </source>
</evidence>
<dbReference type="OMA" id="NYRREIT"/>
<comment type="subcellular location">
    <subcellularLocation>
        <location evidence="1">Nucleus</location>
    </subcellularLocation>
</comment>
<evidence type="ECO:0000259" key="8">
    <source>
        <dbReference type="PROSITE" id="PS50066"/>
    </source>
</evidence>
<dbReference type="Pfam" id="PF00319">
    <property type="entry name" value="SRF-TF"/>
    <property type="match status" value="1"/>
</dbReference>
<comment type="caution">
    <text evidence="9">The sequence shown here is derived from an EMBL/GenBank/DDBJ whole genome shotgun (WGS) entry which is preliminary data.</text>
</comment>
<feature type="domain" description="MADS-box" evidence="8">
    <location>
        <begin position="1"/>
        <end position="52"/>
    </location>
</feature>
<sequence>MDGKEVKHGLISDESARKATFEEKKADLLRELEELTTLYGVTGCAIIFNADGSSPDVWPSHSEALSVLEQFRNLPPEEQCEYMLDQESFLVRDISWLSDKLEKEKKKNKMIEQQLFLAKCITAKNMHFPNSLKNMNDMSDLLKENPGSITDKIDQAKDENEEE</sequence>
<keyword evidence="5" id="KW-0539">Nucleus</keyword>
<dbReference type="GO" id="GO:0000978">
    <property type="term" value="F:RNA polymerase II cis-regulatory region sequence-specific DNA binding"/>
    <property type="evidence" value="ECO:0000318"/>
    <property type="project" value="GO_Central"/>
</dbReference>
<gene>
    <name evidence="9" type="ORF">MANES_02G197300v8</name>
</gene>
<dbReference type="Gramene" id="Manes.02G197300.1.v8.1">
    <property type="protein sequence ID" value="Manes.02G197300.1.v8.1.CDS.1"/>
    <property type="gene ID" value="Manes.02G197300.v8.1"/>
</dbReference>
<evidence type="ECO:0000256" key="3">
    <source>
        <dbReference type="ARBA" id="ARBA00023125"/>
    </source>
</evidence>
<keyword evidence="4" id="KW-0804">Transcription</keyword>
<evidence type="ECO:0000256" key="1">
    <source>
        <dbReference type="ARBA" id="ARBA00004123"/>
    </source>
</evidence>
<dbReference type="STRING" id="3983.A0A2C9WFG4"/>
<dbReference type="GO" id="GO:0006357">
    <property type="term" value="P:regulation of transcription by RNA polymerase II"/>
    <property type="evidence" value="ECO:0000318"/>
    <property type="project" value="GO_Central"/>
</dbReference>
<dbReference type="AlphaFoldDB" id="A0A2C9WFG4"/>
<dbReference type="SUPFAM" id="SSF55455">
    <property type="entry name" value="SRF-like"/>
    <property type="match status" value="1"/>
</dbReference>
<dbReference type="EMBL" id="CM004388">
    <property type="protein sequence ID" value="OAY58664.1"/>
    <property type="molecule type" value="Genomic_DNA"/>
</dbReference>
<dbReference type="InterPro" id="IPR036879">
    <property type="entry name" value="TF_MADSbox_sf"/>
</dbReference>
<keyword evidence="2" id="KW-0805">Transcription regulation</keyword>
<keyword evidence="6" id="KW-0175">Coiled coil</keyword>
<evidence type="ECO:0000256" key="6">
    <source>
        <dbReference type="SAM" id="Coils"/>
    </source>
</evidence>
<dbReference type="Proteomes" id="UP000091857">
    <property type="component" value="Chromosome 2"/>
</dbReference>
<organism evidence="9 10">
    <name type="scientific">Manihot esculenta</name>
    <name type="common">Cassava</name>
    <name type="synonym">Jatropha manihot</name>
    <dbReference type="NCBI Taxonomy" id="3983"/>
    <lineage>
        <taxon>Eukaryota</taxon>
        <taxon>Viridiplantae</taxon>
        <taxon>Streptophyta</taxon>
        <taxon>Embryophyta</taxon>
        <taxon>Tracheophyta</taxon>
        <taxon>Spermatophyta</taxon>
        <taxon>Magnoliopsida</taxon>
        <taxon>eudicotyledons</taxon>
        <taxon>Gunneridae</taxon>
        <taxon>Pentapetalae</taxon>
        <taxon>rosids</taxon>
        <taxon>fabids</taxon>
        <taxon>Malpighiales</taxon>
        <taxon>Euphorbiaceae</taxon>
        <taxon>Crotonoideae</taxon>
        <taxon>Manihoteae</taxon>
        <taxon>Manihot</taxon>
    </lineage>
</organism>
<feature type="coiled-coil region" evidence="6">
    <location>
        <begin position="11"/>
        <end position="38"/>
    </location>
</feature>
<keyword evidence="10" id="KW-1185">Reference proteome</keyword>
<evidence type="ECO:0000256" key="5">
    <source>
        <dbReference type="ARBA" id="ARBA00023242"/>
    </source>
</evidence>
<feature type="region of interest" description="Disordered" evidence="7">
    <location>
        <begin position="137"/>
        <end position="163"/>
    </location>
</feature>
<evidence type="ECO:0000256" key="7">
    <source>
        <dbReference type="SAM" id="MobiDB-lite"/>
    </source>
</evidence>
<evidence type="ECO:0000313" key="10">
    <source>
        <dbReference type="Proteomes" id="UP000091857"/>
    </source>
</evidence>
<accession>A0A2C9WFG4</accession>
<evidence type="ECO:0000256" key="2">
    <source>
        <dbReference type="ARBA" id="ARBA00023015"/>
    </source>
</evidence>
<feature type="compositionally biased region" description="Basic and acidic residues" evidence="7">
    <location>
        <begin position="151"/>
        <end position="163"/>
    </location>
</feature>
<name>A0A2C9WFG4_MANES</name>
<dbReference type="Gene3D" id="3.40.1810.10">
    <property type="entry name" value="Transcription factor, MADS-box"/>
    <property type="match status" value="1"/>
</dbReference>
<dbReference type="GO" id="GO:0046983">
    <property type="term" value="F:protein dimerization activity"/>
    <property type="evidence" value="ECO:0007669"/>
    <property type="project" value="InterPro"/>
</dbReference>
<reference evidence="10" key="1">
    <citation type="journal article" date="2016" name="Nat. Biotechnol.">
        <title>Sequencing wild and cultivated cassava and related species reveals extensive interspecific hybridization and genetic diversity.</title>
        <authorList>
            <person name="Bredeson J.V."/>
            <person name="Lyons J.B."/>
            <person name="Prochnik S.E."/>
            <person name="Wu G.A."/>
            <person name="Ha C.M."/>
            <person name="Edsinger-Gonzales E."/>
            <person name="Grimwood J."/>
            <person name="Schmutz J."/>
            <person name="Rabbi I.Y."/>
            <person name="Egesi C."/>
            <person name="Nauluvula P."/>
            <person name="Lebot V."/>
            <person name="Ndunguru J."/>
            <person name="Mkamilo G."/>
            <person name="Bart R.S."/>
            <person name="Setter T.L."/>
            <person name="Gleadow R.M."/>
            <person name="Kulakow P."/>
            <person name="Ferguson M.E."/>
            <person name="Rounsley S."/>
            <person name="Rokhsar D.S."/>
        </authorList>
    </citation>
    <scope>NUCLEOTIDE SEQUENCE [LARGE SCALE GENOMIC DNA]</scope>
    <source>
        <strain evidence="10">cv. AM560-2</strain>
    </source>
</reference>
<evidence type="ECO:0000313" key="9">
    <source>
        <dbReference type="EMBL" id="OAY58664.1"/>
    </source>
</evidence>
<dbReference type="PROSITE" id="PS50066">
    <property type="entry name" value="MADS_BOX_2"/>
    <property type="match status" value="1"/>
</dbReference>
<proteinExistence type="predicted"/>
<dbReference type="GO" id="GO:0005634">
    <property type="term" value="C:nucleus"/>
    <property type="evidence" value="ECO:0007669"/>
    <property type="project" value="UniProtKB-SubCell"/>
</dbReference>
<protein>
    <recommendedName>
        <fullName evidence="8">MADS-box domain-containing protein</fullName>
    </recommendedName>
</protein>
<keyword evidence="3" id="KW-0238">DNA-binding</keyword>